<keyword evidence="1" id="KW-1133">Transmembrane helix</keyword>
<keyword evidence="2" id="KW-0732">Signal</keyword>
<keyword evidence="1" id="KW-0812">Transmembrane</keyword>
<feature type="chain" id="PRO_5009582314" evidence="2">
    <location>
        <begin position="25"/>
        <end position="179"/>
    </location>
</feature>
<keyword evidence="1" id="KW-0472">Membrane</keyword>
<feature type="transmembrane region" description="Helical" evidence="1">
    <location>
        <begin position="48"/>
        <end position="69"/>
    </location>
</feature>
<reference evidence="3 4" key="1">
    <citation type="journal article" date="2016" name="Nat. Commun.">
        <title>Thousands of microbial genomes shed light on interconnected biogeochemical processes in an aquifer system.</title>
        <authorList>
            <person name="Anantharaman K."/>
            <person name="Brown C.T."/>
            <person name="Hug L.A."/>
            <person name="Sharon I."/>
            <person name="Castelle C.J."/>
            <person name="Probst A.J."/>
            <person name="Thomas B.C."/>
            <person name="Singh A."/>
            <person name="Wilkins M.J."/>
            <person name="Karaoz U."/>
            <person name="Brodie E.L."/>
            <person name="Williams K.H."/>
            <person name="Hubbard S.S."/>
            <person name="Banfield J.F."/>
        </authorList>
    </citation>
    <scope>NUCLEOTIDE SEQUENCE [LARGE SCALE GENOMIC DNA]</scope>
</reference>
<proteinExistence type="predicted"/>
<sequence>MITASKVIAVLALFFFLATPVGLAVTVNADIPGVTGGATGGTGICNTVFGFYNFALAFGGVLALGAITYGGVKYTMAAGNPSGQSEGKAWVRDALLGLLLLAGAYTILNIINPDITKCGLPPTLDQLPAVPGAAPGAPSQEEVLNQLDVCQKTCTWSTHSCVLVPPGDRYECKVRPGFD</sequence>
<comment type="caution">
    <text evidence="3">The sequence shown here is derived from an EMBL/GenBank/DDBJ whole genome shotgun (WGS) entry which is preliminary data.</text>
</comment>
<evidence type="ECO:0000313" key="4">
    <source>
        <dbReference type="Proteomes" id="UP000178880"/>
    </source>
</evidence>
<dbReference type="STRING" id="1798650.A2945_02220"/>
<organism evidence="3 4">
    <name type="scientific">Candidatus Liptonbacteria bacterium RIFCSPLOWO2_01_FULL_52_25</name>
    <dbReference type="NCBI Taxonomy" id="1798650"/>
    <lineage>
        <taxon>Bacteria</taxon>
        <taxon>Candidatus Liptoniibacteriota</taxon>
    </lineage>
</organism>
<gene>
    <name evidence="3" type="ORF">A2945_02220</name>
</gene>
<dbReference type="AlphaFoldDB" id="A0A1G2CGC8"/>
<accession>A0A1G2CGC8</accession>
<feature type="signal peptide" evidence="2">
    <location>
        <begin position="1"/>
        <end position="24"/>
    </location>
</feature>
<dbReference type="Proteomes" id="UP000178880">
    <property type="component" value="Unassembled WGS sequence"/>
</dbReference>
<evidence type="ECO:0000313" key="3">
    <source>
        <dbReference type="EMBL" id="OGY99789.1"/>
    </source>
</evidence>
<protein>
    <submittedName>
        <fullName evidence="3">Uncharacterized protein</fullName>
    </submittedName>
</protein>
<name>A0A1G2CGC8_9BACT</name>
<dbReference type="EMBL" id="MHLA01000013">
    <property type="protein sequence ID" value="OGY99789.1"/>
    <property type="molecule type" value="Genomic_DNA"/>
</dbReference>
<evidence type="ECO:0000256" key="1">
    <source>
        <dbReference type="SAM" id="Phobius"/>
    </source>
</evidence>
<evidence type="ECO:0000256" key="2">
    <source>
        <dbReference type="SAM" id="SignalP"/>
    </source>
</evidence>